<comment type="subunit">
    <text evidence="3 12">Oligomeric complex that consists of at least the alpha, beta, beta', gamma, delta, epsilon and zeta subunits.</text>
</comment>
<dbReference type="GO" id="GO:0006886">
    <property type="term" value="P:intracellular protein transport"/>
    <property type="evidence" value="ECO:0007669"/>
    <property type="project" value="TreeGrafter"/>
</dbReference>
<evidence type="ECO:0000256" key="12">
    <source>
        <dbReference type="RuleBase" id="RU366053"/>
    </source>
</evidence>
<dbReference type="Proteomes" id="UP001212841">
    <property type="component" value="Unassembled WGS sequence"/>
</dbReference>
<keyword evidence="6 12" id="KW-0931">ER-Golgi transport</keyword>
<dbReference type="InterPro" id="IPR011012">
    <property type="entry name" value="Longin-like_dom_sf"/>
</dbReference>
<comment type="similarity">
    <text evidence="2 12">Belongs to the adaptor complexes small subunit family.</text>
</comment>
<dbReference type="AlphaFoldDB" id="A0AAD5SAN6"/>
<reference evidence="14" key="1">
    <citation type="submission" date="2020-05" db="EMBL/GenBank/DDBJ databases">
        <title>Phylogenomic resolution of chytrid fungi.</title>
        <authorList>
            <person name="Stajich J.E."/>
            <person name="Amses K."/>
            <person name="Simmons R."/>
            <person name="Seto K."/>
            <person name="Myers J."/>
            <person name="Bonds A."/>
            <person name="Quandt C.A."/>
            <person name="Barry K."/>
            <person name="Liu P."/>
            <person name="Grigoriev I."/>
            <person name="Longcore J.E."/>
            <person name="James T.Y."/>
        </authorList>
    </citation>
    <scope>NUCLEOTIDE SEQUENCE</scope>
    <source>
        <strain evidence="14">JEL0318</strain>
    </source>
</reference>
<proteinExistence type="inferred from homology"/>
<evidence type="ECO:0000313" key="14">
    <source>
        <dbReference type="EMBL" id="KAJ3049670.1"/>
    </source>
</evidence>
<dbReference type="GO" id="GO:0030126">
    <property type="term" value="C:COPI vesicle coat"/>
    <property type="evidence" value="ECO:0007669"/>
    <property type="project" value="UniProtKB-UniRule"/>
</dbReference>
<evidence type="ECO:0000256" key="6">
    <source>
        <dbReference type="ARBA" id="ARBA00022892"/>
    </source>
</evidence>
<comment type="subcellular location">
    <subcellularLocation>
        <location evidence="12">Cytoplasm</location>
    </subcellularLocation>
    <subcellularLocation>
        <location evidence="1 12">Golgi apparatus membrane</location>
        <topology evidence="1 12">Peripheral membrane protein</topology>
        <orientation evidence="1 12">Cytoplasmic side</orientation>
    </subcellularLocation>
    <subcellularLocation>
        <location evidence="12">Cytoplasmic vesicle</location>
        <location evidence="12">COPI-coated vesicle membrane</location>
        <topology evidence="12">Peripheral membrane protein</topology>
        <orientation evidence="12">Cytoplasmic side</orientation>
    </subcellularLocation>
</comment>
<dbReference type="Pfam" id="PF01217">
    <property type="entry name" value="Clat_adaptor_s"/>
    <property type="match status" value="1"/>
</dbReference>
<keyword evidence="4 12" id="KW-0813">Transport</keyword>
<evidence type="ECO:0000256" key="8">
    <source>
        <dbReference type="ARBA" id="ARBA00023034"/>
    </source>
</evidence>
<keyword evidence="10 12" id="KW-0968">Cytoplasmic vesicle</keyword>
<dbReference type="GO" id="GO:0000139">
    <property type="term" value="C:Golgi membrane"/>
    <property type="evidence" value="ECO:0007669"/>
    <property type="project" value="UniProtKB-SubCell"/>
</dbReference>
<evidence type="ECO:0000256" key="4">
    <source>
        <dbReference type="ARBA" id="ARBA00022448"/>
    </source>
</evidence>
<evidence type="ECO:0000313" key="15">
    <source>
        <dbReference type="Proteomes" id="UP001212841"/>
    </source>
</evidence>
<keyword evidence="5 12" id="KW-0963">Cytoplasm</keyword>
<sequence>MTDNLLSLYTVKAVIILDTDGKRLLSKYYTNDWPTQESQRAFQTTLHKKTKKLDCTHKAFHTSRALRVGFSVIADLTTSLPTAEILLLDSHTISYKPLADTYIYMIGYHHTNEIFLSSLVSTFIEVLNLLLAPSPPDRHTLLQNLDLLYLALDETIDSGIIYDLDPHEIVSRVTRINWQDGRDANNAAPLSDMALKHTLKIMEQQFGIRL</sequence>
<accession>A0AAD5SAN6</accession>
<dbReference type="PANTHER" id="PTHR11043:SF0">
    <property type="entry name" value="COATOMER SUBUNIT ZETA"/>
    <property type="match status" value="1"/>
</dbReference>
<dbReference type="InterPro" id="IPR039652">
    <property type="entry name" value="Coatomer_zeta"/>
</dbReference>
<gene>
    <name evidence="14" type="primary">COPZ1_3</name>
    <name evidence="14" type="ORF">HK097_009363</name>
</gene>
<dbReference type="InterPro" id="IPR022775">
    <property type="entry name" value="AP_mu_sigma_su"/>
</dbReference>
<name>A0AAD5SAN6_9FUNG</name>
<evidence type="ECO:0000256" key="2">
    <source>
        <dbReference type="ARBA" id="ARBA00006972"/>
    </source>
</evidence>
<dbReference type="GO" id="GO:0006890">
    <property type="term" value="P:retrograde vesicle-mediated transport, Golgi to endoplasmic reticulum"/>
    <property type="evidence" value="ECO:0007669"/>
    <property type="project" value="UniProtKB-UniRule"/>
</dbReference>
<evidence type="ECO:0000256" key="9">
    <source>
        <dbReference type="ARBA" id="ARBA00023136"/>
    </source>
</evidence>
<evidence type="ECO:0000256" key="3">
    <source>
        <dbReference type="ARBA" id="ARBA00011775"/>
    </source>
</evidence>
<evidence type="ECO:0000256" key="7">
    <source>
        <dbReference type="ARBA" id="ARBA00022927"/>
    </source>
</evidence>
<dbReference type="PANTHER" id="PTHR11043">
    <property type="entry name" value="ZETA-COAT PROTEIN"/>
    <property type="match status" value="1"/>
</dbReference>
<evidence type="ECO:0000256" key="5">
    <source>
        <dbReference type="ARBA" id="ARBA00022490"/>
    </source>
</evidence>
<dbReference type="SUPFAM" id="SSF64356">
    <property type="entry name" value="SNARE-like"/>
    <property type="match status" value="1"/>
</dbReference>
<evidence type="ECO:0000256" key="11">
    <source>
        <dbReference type="ARBA" id="ARBA00045555"/>
    </source>
</evidence>
<evidence type="ECO:0000259" key="13">
    <source>
        <dbReference type="Pfam" id="PF01217"/>
    </source>
</evidence>
<feature type="domain" description="AP complex mu/sigma subunit" evidence="13">
    <location>
        <begin position="10"/>
        <end position="177"/>
    </location>
</feature>
<dbReference type="EMBL" id="JADGJD010000612">
    <property type="protein sequence ID" value="KAJ3049670.1"/>
    <property type="molecule type" value="Genomic_DNA"/>
</dbReference>
<keyword evidence="15" id="KW-1185">Reference proteome</keyword>
<keyword evidence="9 12" id="KW-0472">Membrane</keyword>
<comment type="function">
    <text evidence="11">The coatomer is a cytosolic protein complex that binds to dilysine motifs and reversibly associates with Golgi non-clathrin-coated vesicles, which further mediate biosynthetic protein transport from the ER, via the Golgi up to the trans Golgi network. Coatomer complex is required for budding from Golgi membranes, and is essential for the retrograde Golgi-to-ER transport of dilysine-tagged proteins. The zeta subunit may be involved in regulating the coat assembly and, hence, the rate of biosynthetic protein transport due to its association-dissociation properties with the coatomer complex.</text>
</comment>
<organism evidence="14 15">
    <name type="scientific">Rhizophlyctis rosea</name>
    <dbReference type="NCBI Taxonomy" id="64517"/>
    <lineage>
        <taxon>Eukaryota</taxon>
        <taxon>Fungi</taxon>
        <taxon>Fungi incertae sedis</taxon>
        <taxon>Chytridiomycota</taxon>
        <taxon>Chytridiomycota incertae sedis</taxon>
        <taxon>Chytridiomycetes</taxon>
        <taxon>Rhizophlyctidales</taxon>
        <taxon>Rhizophlyctidaceae</taxon>
        <taxon>Rhizophlyctis</taxon>
    </lineage>
</organism>
<keyword evidence="7 12" id="KW-0653">Protein transport</keyword>
<keyword evidence="8 12" id="KW-0333">Golgi apparatus</keyword>
<evidence type="ECO:0000256" key="1">
    <source>
        <dbReference type="ARBA" id="ARBA00004255"/>
    </source>
</evidence>
<protein>
    <recommendedName>
        <fullName evidence="12">Coatomer subunit zeta</fullName>
    </recommendedName>
</protein>
<dbReference type="GO" id="GO:0006891">
    <property type="term" value="P:intra-Golgi vesicle-mediated transport"/>
    <property type="evidence" value="ECO:0007669"/>
    <property type="project" value="TreeGrafter"/>
</dbReference>
<comment type="caution">
    <text evidence="14">The sequence shown here is derived from an EMBL/GenBank/DDBJ whole genome shotgun (WGS) entry which is preliminary data.</text>
</comment>
<evidence type="ECO:0000256" key="10">
    <source>
        <dbReference type="ARBA" id="ARBA00023329"/>
    </source>
</evidence>
<dbReference type="Gene3D" id="3.30.450.60">
    <property type="match status" value="1"/>
</dbReference>